<dbReference type="SMART" id="SM00631">
    <property type="entry name" value="Zn_pept"/>
    <property type="match status" value="1"/>
</dbReference>
<comment type="similarity">
    <text evidence="2">Belongs to the peptidase M14 family.</text>
</comment>
<protein>
    <recommendedName>
        <fullName evidence="7">Peptidase M14 domain-containing protein</fullName>
    </recommendedName>
</protein>
<sequence length="424" mass="45273">MRRSSLLAIGLLPILGACSDHGLGPPEEVPEEVGPPVTGFEERSGVGFTTLPEELAFLAAVDAESDRVRITEVGTSVHGRPIHLVRLAHPQPAPDDQIAAGPALLVIGSQHGDEPAGREAALQFLRDLAFAEASLLPDALSTATVLVIPTANPDGRVANTRRNVDNIDINRDHLALVSPEARTIAQVIRDFRPDLVVDAHERPGATTPDLQLLWPRNLNVYGPVRDLSRALVEDHLFDQLPLAGWSVELYGAGPGPPGDENESMLRNAVGLRHALGLLVESAGQQGAPLRVAVHQETMNSVLEFFWNRSGEIVTAVTDAPGAKEATGRDRSEPFYLFGADDNAPTPDQILDPPPCAYALSTEQVTTLQSQITLLELQTETDGSDVLVRMDQPMMTVVPFLVDAGARGPRVTGVARVSAVECGAP</sequence>
<dbReference type="GO" id="GO:0008270">
    <property type="term" value="F:zinc ion binding"/>
    <property type="evidence" value="ECO:0007669"/>
    <property type="project" value="InterPro"/>
</dbReference>
<evidence type="ECO:0000256" key="3">
    <source>
        <dbReference type="ARBA" id="ARBA00022670"/>
    </source>
</evidence>
<keyword evidence="3" id="KW-0645">Protease</keyword>
<organism evidence="8">
    <name type="scientific">marine metagenome</name>
    <dbReference type="NCBI Taxonomy" id="408172"/>
    <lineage>
        <taxon>unclassified sequences</taxon>
        <taxon>metagenomes</taxon>
        <taxon>ecological metagenomes</taxon>
    </lineage>
</organism>
<evidence type="ECO:0000256" key="2">
    <source>
        <dbReference type="ARBA" id="ARBA00005988"/>
    </source>
</evidence>
<dbReference type="PANTHER" id="PTHR11705">
    <property type="entry name" value="PROTEASE FAMILY M14 CARBOXYPEPTIDASE A,B"/>
    <property type="match status" value="1"/>
</dbReference>
<dbReference type="SUPFAM" id="SSF53187">
    <property type="entry name" value="Zn-dependent exopeptidases"/>
    <property type="match status" value="1"/>
</dbReference>
<feature type="domain" description="Peptidase M14" evidence="7">
    <location>
        <begin position="47"/>
        <end position="305"/>
    </location>
</feature>
<name>A0A382AQR9_9ZZZZ</name>
<comment type="cofactor">
    <cofactor evidence="1">
        <name>Zn(2+)</name>
        <dbReference type="ChEBI" id="CHEBI:29105"/>
    </cofactor>
</comment>
<evidence type="ECO:0000256" key="6">
    <source>
        <dbReference type="ARBA" id="ARBA00023049"/>
    </source>
</evidence>
<keyword evidence="6" id="KW-0482">Metalloprotease</keyword>
<dbReference type="GO" id="GO:0004181">
    <property type="term" value="F:metallocarboxypeptidase activity"/>
    <property type="evidence" value="ECO:0007669"/>
    <property type="project" value="InterPro"/>
</dbReference>
<evidence type="ECO:0000256" key="1">
    <source>
        <dbReference type="ARBA" id="ARBA00001947"/>
    </source>
</evidence>
<keyword evidence="5" id="KW-0862">Zinc</keyword>
<reference evidence="8" key="1">
    <citation type="submission" date="2018-05" db="EMBL/GenBank/DDBJ databases">
        <authorList>
            <person name="Lanie J.A."/>
            <person name="Ng W.-L."/>
            <person name="Kazmierczak K.M."/>
            <person name="Andrzejewski T.M."/>
            <person name="Davidsen T.M."/>
            <person name="Wayne K.J."/>
            <person name="Tettelin H."/>
            <person name="Glass J.I."/>
            <person name="Rusch D."/>
            <person name="Podicherti R."/>
            <person name="Tsui H.-C.T."/>
            <person name="Winkler M.E."/>
        </authorList>
    </citation>
    <scope>NUCLEOTIDE SEQUENCE</scope>
</reference>
<dbReference type="GO" id="GO:0005615">
    <property type="term" value="C:extracellular space"/>
    <property type="evidence" value="ECO:0007669"/>
    <property type="project" value="TreeGrafter"/>
</dbReference>
<evidence type="ECO:0000256" key="4">
    <source>
        <dbReference type="ARBA" id="ARBA00022801"/>
    </source>
</evidence>
<gene>
    <name evidence="8" type="ORF">METZ01_LOCUS156613</name>
</gene>
<dbReference type="PANTHER" id="PTHR11705:SF143">
    <property type="entry name" value="SLL0236 PROTEIN"/>
    <property type="match status" value="1"/>
</dbReference>
<evidence type="ECO:0000313" key="8">
    <source>
        <dbReference type="EMBL" id="SVB03759.1"/>
    </source>
</evidence>
<evidence type="ECO:0000259" key="7">
    <source>
        <dbReference type="PROSITE" id="PS52035"/>
    </source>
</evidence>
<dbReference type="AlphaFoldDB" id="A0A382AQR9"/>
<dbReference type="GO" id="GO:0006508">
    <property type="term" value="P:proteolysis"/>
    <property type="evidence" value="ECO:0007669"/>
    <property type="project" value="UniProtKB-KW"/>
</dbReference>
<dbReference type="Pfam" id="PF00246">
    <property type="entry name" value="Peptidase_M14"/>
    <property type="match status" value="1"/>
</dbReference>
<dbReference type="Gene3D" id="3.40.630.10">
    <property type="entry name" value="Zn peptidases"/>
    <property type="match status" value="1"/>
</dbReference>
<dbReference type="EMBL" id="UINC01026392">
    <property type="protein sequence ID" value="SVB03759.1"/>
    <property type="molecule type" value="Genomic_DNA"/>
</dbReference>
<keyword evidence="4" id="KW-0378">Hydrolase</keyword>
<dbReference type="PROSITE" id="PS51257">
    <property type="entry name" value="PROKAR_LIPOPROTEIN"/>
    <property type="match status" value="1"/>
</dbReference>
<evidence type="ECO:0000256" key="5">
    <source>
        <dbReference type="ARBA" id="ARBA00022833"/>
    </source>
</evidence>
<dbReference type="InterPro" id="IPR000834">
    <property type="entry name" value="Peptidase_M14"/>
</dbReference>
<accession>A0A382AQR9</accession>
<dbReference type="PROSITE" id="PS52035">
    <property type="entry name" value="PEPTIDASE_M14"/>
    <property type="match status" value="1"/>
</dbReference>
<proteinExistence type="inferred from homology"/>